<evidence type="ECO:0000256" key="2">
    <source>
        <dbReference type="PROSITE-ProRule" id="PRU00708"/>
    </source>
</evidence>
<dbReference type="SUPFAM" id="SSF48452">
    <property type="entry name" value="TPR-like"/>
    <property type="match status" value="1"/>
</dbReference>
<dbReference type="Gene3D" id="1.25.40.10">
    <property type="entry name" value="Tetratricopeptide repeat domain"/>
    <property type="match status" value="4"/>
</dbReference>
<dbReference type="InterPro" id="IPR002885">
    <property type="entry name" value="PPR_rpt"/>
</dbReference>
<comment type="caution">
    <text evidence="3">The sequence shown here is derived from an EMBL/GenBank/DDBJ whole genome shotgun (WGS) entry which is preliminary data.</text>
</comment>
<feature type="repeat" description="PPR" evidence="2">
    <location>
        <begin position="364"/>
        <end position="398"/>
    </location>
</feature>
<sequence>MNAIWKLFGACNTQKSITRLHCHLIKTGPIQDVDFASTLTDAYITFGLHDSALQLFDEIPSRRSCILQRYCREKRYEDALSIFHWSFYCQKTDSFTVCSGLKACSELRAIGPGKAIHSLIKKLGVFDSILFIGARLVEFYSKCGETGDALRVFEEFHNPDIVLWTSLISGYEQNGEPKRSLSVFSELIRRKGVGPDDVTLVTVVSVCARLLNTNAGRSIHGFTVRRGFYISLPLVNSFLNLYAKTGAVIAAANLFRMTERKDVISWASMIICYAHNGAPNKALDLFNEMMLMGVEPNSVSCITALQACEATGNLVEGRKIHKLAVHKGFVSSDIFVSTALIDMYMNCSCPSEALMVFENMPKKDAVSWCAVLHGCVRNGMAYASLAIFRDMRTLGCIQPEANAMVGVLAACSETGILQQALCLHGCIIKSGFKNDRFVGASLIECYAKCGSLSDAINVFDEMKVEDKDIVVWSSMLAAYGIHGKVNESIGIFSQMIRSSATIRPNAVTFLSILGVCSHTGLVKEGIEFFKAMVHDYALIPEWKHYSILVDLLGRTGELDESIIGIIDGMIDQGLRADAAWGALLAASRTYQNAELGRIATRNLFRLDPDNAGYYLLLSNIYAADGDWDGANELRTSMKERGMKKMPAVSFVLLND</sequence>
<feature type="repeat" description="PPR" evidence="2">
    <location>
        <begin position="262"/>
        <end position="296"/>
    </location>
</feature>
<dbReference type="Pfam" id="PF20431">
    <property type="entry name" value="E_motif"/>
    <property type="match status" value="1"/>
</dbReference>
<feature type="repeat" description="PPR" evidence="2">
    <location>
        <begin position="468"/>
        <end position="502"/>
    </location>
</feature>
<dbReference type="InterPro" id="IPR050421">
    <property type="entry name" value="PPR"/>
</dbReference>
<dbReference type="Pfam" id="PF01535">
    <property type="entry name" value="PPR"/>
    <property type="match status" value="7"/>
</dbReference>
<feature type="repeat" description="PPR" evidence="2">
    <location>
        <begin position="435"/>
        <end position="465"/>
    </location>
</feature>
<dbReference type="FunFam" id="1.25.40.10:FF:000090">
    <property type="entry name" value="Pentatricopeptide repeat-containing protein, chloroplastic"/>
    <property type="match status" value="1"/>
</dbReference>
<evidence type="ECO:0000256" key="1">
    <source>
        <dbReference type="ARBA" id="ARBA00022737"/>
    </source>
</evidence>
<dbReference type="InterPro" id="IPR011990">
    <property type="entry name" value="TPR-like_helical_dom_sf"/>
</dbReference>
<dbReference type="FunFam" id="1.25.40.10:FF:000285">
    <property type="entry name" value="Pentatricopeptide repeat-containing protein, chloroplastic"/>
    <property type="match status" value="1"/>
</dbReference>
<dbReference type="PANTHER" id="PTHR47928:SF166">
    <property type="entry name" value="PENTACOTRIPEPTIDE-REPEAT REGION OF PRORP DOMAIN-CONTAINING PROTEIN"/>
    <property type="match status" value="1"/>
</dbReference>
<dbReference type="NCBIfam" id="TIGR00756">
    <property type="entry name" value="PPR"/>
    <property type="match status" value="4"/>
</dbReference>
<keyword evidence="4" id="KW-1185">Reference proteome</keyword>
<evidence type="ECO:0000313" key="4">
    <source>
        <dbReference type="Proteomes" id="UP000249390"/>
    </source>
</evidence>
<dbReference type="EMBL" id="NQVE01000030">
    <property type="protein sequence ID" value="RAL52606.1"/>
    <property type="molecule type" value="Genomic_DNA"/>
</dbReference>
<name>A0A328E574_9ASTE</name>
<keyword evidence="1" id="KW-0677">Repeat</keyword>
<gene>
    <name evidence="3" type="ORF">DM860_007374</name>
</gene>
<reference evidence="3 4" key="1">
    <citation type="submission" date="2018-06" db="EMBL/GenBank/DDBJ databases">
        <title>The Genome of Cuscuta australis (Dodder) Provides Insight into the Evolution of Plant Parasitism.</title>
        <authorList>
            <person name="Liu H."/>
        </authorList>
    </citation>
    <scope>NUCLEOTIDE SEQUENCE [LARGE SCALE GENOMIC DNA]</scope>
    <source>
        <strain evidence="4">cv. Yunnan</strain>
        <tissue evidence="3">Vines</tissue>
    </source>
</reference>
<dbReference type="PANTHER" id="PTHR47928">
    <property type="entry name" value="REPEAT-CONTAINING PROTEIN, PUTATIVE-RELATED"/>
    <property type="match status" value="1"/>
</dbReference>
<dbReference type="InterPro" id="IPR046848">
    <property type="entry name" value="E_motif"/>
</dbReference>
<dbReference type="FunFam" id="1.25.40.10:FF:000073">
    <property type="entry name" value="Pentatricopeptide repeat-containing protein chloroplastic"/>
    <property type="match status" value="1"/>
</dbReference>
<feature type="repeat" description="PPR" evidence="2">
    <location>
        <begin position="160"/>
        <end position="195"/>
    </location>
</feature>
<evidence type="ECO:0008006" key="5">
    <source>
        <dbReference type="Google" id="ProtNLM"/>
    </source>
</evidence>
<dbReference type="AlphaFoldDB" id="A0A328E574"/>
<evidence type="ECO:0000313" key="3">
    <source>
        <dbReference type="EMBL" id="RAL52606.1"/>
    </source>
</evidence>
<dbReference type="Pfam" id="PF13041">
    <property type="entry name" value="PPR_2"/>
    <property type="match status" value="1"/>
</dbReference>
<dbReference type="PROSITE" id="PS51375">
    <property type="entry name" value="PPR"/>
    <property type="match status" value="5"/>
</dbReference>
<accession>A0A328E574</accession>
<organism evidence="3 4">
    <name type="scientific">Cuscuta australis</name>
    <dbReference type="NCBI Taxonomy" id="267555"/>
    <lineage>
        <taxon>Eukaryota</taxon>
        <taxon>Viridiplantae</taxon>
        <taxon>Streptophyta</taxon>
        <taxon>Embryophyta</taxon>
        <taxon>Tracheophyta</taxon>
        <taxon>Spermatophyta</taxon>
        <taxon>Magnoliopsida</taxon>
        <taxon>eudicotyledons</taxon>
        <taxon>Gunneridae</taxon>
        <taxon>Pentapetalae</taxon>
        <taxon>asterids</taxon>
        <taxon>lamiids</taxon>
        <taxon>Solanales</taxon>
        <taxon>Convolvulaceae</taxon>
        <taxon>Cuscuteae</taxon>
        <taxon>Cuscuta</taxon>
        <taxon>Cuscuta subgen. Grammica</taxon>
        <taxon>Cuscuta sect. Cleistogrammica</taxon>
    </lineage>
</organism>
<dbReference type="GO" id="GO:0003729">
    <property type="term" value="F:mRNA binding"/>
    <property type="evidence" value="ECO:0007669"/>
    <property type="project" value="UniProtKB-ARBA"/>
</dbReference>
<protein>
    <recommendedName>
        <fullName evidence="5">Pentacotripeptide-repeat region of PRORP domain-containing protein</fullName>
    </recommendedName>
</protein>
<dbReference type="Proteomes" id="UP000249390">
    <property type="component" value="Unassembled WGS sequence"/>
</dbReference>
<proteinExistence type="predicted"/>